<evidence type="ECO:0008006" key="3">
    <source>
        <dbReference type="Google" id="ProtNLM"/>
    </source>
</evidence>
<dbReference type="AlphaFoldDB" id="A0A6N4R1K5"/>
<dbReference type="RefSeq" id="WP_135569477.1">
    <property type="nucleotide sequence ID" value="NZ_RQGK01000017.1"/>
</dbReference>
<evidence type="ECO:0000313" key="2">
    <source>
        <dbReference type="Proteomes" id="UP000297613"/>
    </source>
</evidence>
<organism evidence="1 2">
    <name type="scientific">Leptospira yasudae</name>
    <dbReference type="NCBI Taxonomy" id="2202201"/>
    <lineage>
        <taxon>Bacteria</taxon>
        <taxon>Pseudomonadati</taxon>
        <taxon>Spirochaetota</taxon>
        <taxon>Spirochaetia</taxon>
        <taxon>Leptospirales</taxon>
        <taxon>Leptospiraceae</taxon>
        <taxon>Leptospira</taxon>
    </lineage>
</organism>
<evidence type="ECO:0000313" key="1">
    <source>
        <dbReference type="EMBL" id="TGL87451.1"/>
    </source>
</evidence>
<proteinExistence type="predicted"/>
<comment type="caution">
    <text evidence="1">The sequence shown here is derived from an EMBL/GenBank/DDBJ whole genome shotgun (WGS) entry which is preliminary data.</text>
</comment>
<protein>
    <recommendedName>
        <fullName evidence="3">Lipoprotein</fullName>
    </recommendedName>
</protein>
<accession>A0A6N4R1K5</accession>
<dbReference type="EMBL" id="RQGM01000016">
    <property type="protein sequence ID" value="TGL87451.1"/>
    <property type="molecule type" value="Genomic_DNA"/>
</dbReference>
<dbReference type="Proteomes" id="UP000297613">
    <property type="component" value="Unassembled WGS sequence"/>
</dbReference>
<gene>
    <name evidence="1" type="ORF">EHQ83_04525</name>
</gene>
<sequence>MMRNIKFVLVALAIFGTIFCGQKGKDDSGDLAVLALLAQASSDQKLNTQVTQLFSALYPLPADATSSANRSLGDVDPAYNPFAAVSTQACQLGGTQTINGTLNTGATGNTGNDLIWSYDNCKENSIGVGPNGVAIPVPLIYNGTLNRSLNQRFNASTSGNVYTSINSGTDRIQSSNYSINGVTFPIFDITFTRNDSVYTRTEYQTGKFKGVLEEHVKVTGVVDGKAVDTTINYKIYFGGQ</sequence>
<name>A0A6N4R1K5_9LEPT</name>
<dbReference type="NCBIfam" id="NF047530">
    <property type="entry name" value="SrpBC"/>
    <property type="match status" value="1"/>
</dbReference>
<reference evidence="1 2" key="1">
    <citation type="journal article" date="2019" name="PLoS Negl. Trop. Dis.">
        <title>Revisiting the worldwide diversity of Leptospira species in the environment.</title>
        <authorList>
            <person name="Vincent A.T."/>
            <person name="Schiettekatte O."/>
            <person name="Bourhy P."/>
            <person name="Veyrier F.J."/>
            <person name="Picardeau M."/>
        </authorList>
    </citation>
    <scope>NUCLEOTIDE SEQUENCE [LARGE SCALE GENOMIC DNA]</scope>
    <source>
        <strain evidence="1 2">201702445</strain>
    </source>
</reference>